<dbReference type="Proteomes" id="UP000187283">
    <property type="component" value="Unassembled WGS sequence"/>
</dbReference>
<dbReference type="GO" id="GO:0005085">
    <property type="term" value="F:guanyl-nucleotide exchange factor activity"/>
    <property type="evidence" value="ECO:0007669"/>
    <property type="project" value="InterPro"/>
</dbReference>
<dbReference type="PANTHER" id="PTHR10957">
    <property type="entry name" value="RAP1 GTPASE-GDP DISSOCIATION STIMULATOR 1"/>
    <property type="match status" value="1"/>
</dbReference>
<evidence type="ECO:0000313" key="2">
    <source>
        <dbReference type="Proteomes" id="UP000187283"/>
    </source>
</evidence>
<protein>
    <submittedName>
        <fullName evidence="1">Uncharacterized protein</fullName>
    </submittedName>
</protein>
<organism evidence="1 2">
    <name type="scientific">Smittium culicis</name>
    <dbReference type="NCBI Taxonomy" id="133412"/>
    <lineage>
        <taxon>Eukaryota</taxon>
        <taxon>Fungi</taxon>
        <taxon>Fungi incertae sedis</taxon>
        <taxon>Zoopagomycota</taxon>
        <taxon>Kickxellomycotina</taxon>
        <taxon>Harpellomycetes</taxon>
        <taxon>Harpellales</taxon>
        <taxon>Legeriomycetaceae</taxon>
        <taxon>Smittium</taxon>
    </lineage>
</organism>
<name>A0A1R1YAA3_9FUNG</name>
<dbReference type="STRING" id="133412.A0A1R1YAA3"/>
<dbReference type="InterPro" id="IPR040144">
    <property type="entry name" value="RAP1GDS1"/>
</dbReference>
<gene>
    <name evidence="1" type="ORF">AYI70_g1999</name>
</gene>
<dbReference type="AlphaFoldDB" id="A0A1R1YAA3"/>
<dbReference type="EMBL" id="LSSN01000466">
    <property type="protein sequence ID" value="OMJ23814.1"/>
    <property type="molecule type" value="Genomic_DNA"/>
</dbReference>
<keyword evidence="2" id="KW-1185">Reference proteome</keyword>
<evidence type="ECO:0000313" key="1">
    <source>
        <dbReference type="EMBL" id="OMJ23814.1"/>
    </source>
</evidence>
<sequence length="611" mass="68464">MILSEIVLQLEKLKLSIEHDGCEKISNLNQDHCSLGEAKSILEKLAIQARDPKLKIKIGNSNGVTLAFEVLKISLSFIQGSNSIQDSSKFKEVLLTIEQSLRLINNCCAGEKNDKTVPWAEFKDSDVKLLKNSLEILAKEIQNKSNPDRYAPIDSIEMLAMIVSNIFDNFYDQVNSINDNSSSVVYRDNSSAQPNFNEEFKIKATYSKKVEAMAHVISYITGEDANMDSLFSNKELFTYSEPYVKKAINFPGFSSADNTKNDLFSEGMAMLLLIVFGNLARNESNSEYFSNSSFTQDVATRIINKESTVDIRTLFSALGFIRNLSISDKNKKRLAEIKIPEYTLPWAFSNSSHVSLVALGVIRHMASSKDVFADSRLPIANLLLKGSSIDDSFKLTDDLSNKYSAKSIIEMASSTELIKHKSYLSTVIYIYLYILDTYQEEILNLDISIIAIKFTSLDGEKSPLLRLEGLSGLSLLSVFDNRPQGPSSRLLFSFKILCNLKTEYEKKLDEKDSTVSSSLSIGENEKISLYSTINKIILNFNNESNNELNNHLVSETDVGGSSEIPKKYDINAAIYKQAIDLLRSLEAFLSKHSEAVDEKFQADLMELLKLI</sequence>
<accession>A0A1R1YAA3</accession>
<proteinExistence type="predicted"/>
<dbReference type="OrthoDB" id="26149at2759"/>
<reference evidence="1 2" key="1">
    <citation type="submission" date="2017-01" db="EMBL/GenBank/DDBJ databases">
        <authorList>
            <person name="Mah S.A."/>
            <person name="Swanson W.J."/>
            <person name="Moy G.W."/>
            <person name="Vacquier V.D."/>
        </authorList>
    </citation>
    <scope>NUCLEOTIDE SEQUENCE [LARGE SCALE GENOMIC DNA]</scope>
    <source>
        <strain evidence="1 2">GSMNP</strain>
    </source>
</reference>
<comment type="caution">
    <text evidence="1">The sequence shown here is derived from an EMBL/GenBank/DDBJ whole genome shotgun (WGS) entry which is preliminary data.</text>
</comment>